<dbReference type="AlphaFoldDB" id="A0A4D9DV40"/>
<evidence type="ECO:0000313" key="2">
    <source>
        <dbReference type="EMBL" id="TFJ99019.1"/>
    </source>
</evidence>
<reference evidence="2 3" key="1">
    <citation type="submission" date="2019-04" db="EMBL/GenBank/DDBJ databases">
        <title>Draft genome of the big-headed turtle Platysternon megacephalum.</title>
        <authorList>
            <person name="Gong S."/>
        </authorList>
    </citation>
    <scope>NUCLEOTIDE SEQUENCE [LARGE SCALE GENOMIC DNA]</scope>
    <source>
        <strain evidence="2">DO16091913</strain>
        <tissue evidence="2">Muscle</tissue>
    </source>
</reference>
<evidence type="ECO:0000313" key="3">
    <source>
        <dbReference type="Proteomes" id="UP000297703"/>
    </source>
</evidence>
<keyword evidence="3" id="KW-1185">Reference proteome</keyword>
<reference evidence="2 3" key="2">
    <citation type="submission" date="2019-04" db="EMBL/GenBank/DDBJ databases">
        <title>The genome sequence of big-headed turtle.</title>
        <authorList>
            <person name="Gong S."/>
        </authorList>
    </citation>
    <scope>NUCLEOTIDE SEQUENCE [LARGE SCALE GENOMIC DNA]</scope>
    <source>
        <strain evidence="2">DO16091913</strain>
        <tissue evidence="2">Muscle</tissue>
    </source>
</reference>
<proteinExistence type="predicted"/>
<dbReference type="Proteomes" id="UP000297703">
    <property type="component" value="Unassembled WGS sequence"/>
</dbReference>
<organism evidence="2 3">
    <name type="scientific">Platysternon megacephalum</name>
    <name type="common">big-headed turtle</name>
    <dbReference type="NCBI Taxonomy" id="55544"/>
    <lineage>
        <taxon>Eukaryota</taxon>
        <taxon>Metazoa</taxon>
        <taxon>Chordata</taxon>
        <taxon>Craniata</taxon>
        <taxon>Vertebrata</taxon>
        <taxon>Euteleostomi</taxon>
        <taxon>Archelosauria</taxon>
        <taxon>Testudinata</taxon>
        <taxon>Testudines</taxon>
        <taxon>Cryptodira</taxon>
        <taxon>Durocryptodira</taxon>
        <taxon>Testudinoidea</taxon>
        <taxon>Platysternidae</taxon>
        <taxon>Platysternon</taxon>
    </lineage>
</organism>
<sequence length="128" mass="13203">MGCPTPMRGFQPPVPAPGAEGKAAVSTGEFPRPGPSDPEMLGPEGAIVPPLQPAAYQRDTPEQPGPPIPTHLGGCAPQPRDIYSHIYKHLTYVSTGGSGVSGPTGQAQSNRHWSNALTDPRAGVSACL</sequence>
<dbReference type="EMBL" id="QXTE01000353">
    <property type="protein sequence ID" value="TFJ99019.1"/>
    <property type="molecule type" value="Genomic_DNA"/>
</dbReference>
<gene>
    <name evidence="2" type="ORF">DR999_PMT18991</name>
</gene>
<accession>A0A4D9DV40</accession>
<name>A0A4D9DV40_9SAUR</name>
<evidence type="ECO:0000256" key="1">
    <source>
        <dbReference type="SAM" id="MobiDB-lite"/>
    </source>
</evidence>
<protein>
    <submittedName>
        <fullName evidence="2">Zinc finger and BTB domain-containing protein 16</fullName>
    </submittedName>
</protein>
<comment type="caution">
    <text evidence="2">The sequence shown here is derived from an EMBL/GenBank/DDBJ whole genome shotgun (WGS) entry which is preliminary data.</text>
</comment>
<feature type="region of interest" description="Disordered" evidence="1">
    <location>
        <begin position="1"/>
        <end position="76"/>
    </location>
</feature>